<feature type="compositionally biased region" description="Polar residues" evidence="2">
    <location>
        <begin position="691"/>
        <end position="702"/>
    </location>
</feature>
<protein>
    <recommendedName>
        <fullName evidence="7">DUF4456 domain-containing protein</fullName>
    </recommendedName>
</protein>
<dbReference type="VEuPathDB" id="TrichDB:TRFO_38971"/>
<evidence type="ECO:0000256" key="1">
    <source>
        <dbReference type="SAM" id="Coils"/>
    </source>
</evidence>
<feature type="compositionally biased region" description="Low complexity" evidence="2">
    <location>
        <begin position="728"/>
        <end position="746"/>
    </location>
</feature>
<comment type="caution">
    <text evidence="5">The sequence shown here is derived from an EMBL/GenBank/DDBJ whole genome shotgun (WGS) entry which is preliminary data.</text>
</comment>
<keyword evidence="1" id="KW-0175">Coiled coil</keyword>
<sequence length="1214" mass="138923">MNLRPESPALSAFAEIQPLLTVSQKAHNEFYEKMIKYWSNRTEAMQKSVTSIHDFLKPLIDIYHEFVTREKEIEENVAEQTKNLSNASNEILNQLEDELSLKINEIETLIDQNEINIRVKDCKAILNKIEAEYRSFYEKANDGYVSIPAKVGDLFQSCETRVLQILKMRKTAENPDLITSSTLLPTHSSNSKENQSRPSTASSSSKKGGRRSKSKPPPEPAIPIILFNFSIKNGAKFEELEPLELIPHFDNFSENEATTPSSMTSQRSGKGKGKAPPPRPKRGQKNTKQATSNTIPEIEMPNLPLLSNVLQINGEPSITIFVPDNSIINDFVNNFRQKLLTSLHQSYSDAAVIAQHEADKFKLTDQLNERLRTHSPRANGIELNIAQQRVMSVESRKLKLSKFFTNFATSFNKSLNTLHESINERLTNITSDAEKLHHFIDDLYKVQASREFPQLHHIQQKDFEMYLTNRNEVIDNLNIEIETFKKHFEEIINRFVESYIASNKSNMKGSQLNLLENSNTTNNSTNESLNDCNDPEDSAMCAAIVAKVNEQMNLLLDGTKTQEKNAIDSTDLIVNKTKEEFESQFPHHVADVKFLEELSTLLNSAILKYNALMFKNKQMDDELKLAVENLETTRNLELDLQQKIARLIESVDKVRISFLRRATFLGCLKTTSFVSSPIVVVLDLTKIGENDPTSELTNNLMNSGKDLPRPTSRSRNRNSSPDKKRKSPVSSKKLNSKTSSKQNTKNSKFETAPTDSSNSLPDSLVSQINAIGQQLNQDIVHATNDYLNQVKSRKSQITRPELIPSNVNEISDKMKAKWNEYITESKNVIKKSTHSLMTFLIDTIQSIKLTIDLTFELYLEFSVKMNSIIEQTQRLHDEFEVKIKEYQIQREEYRDKLNPKTVDANNINVLNQLIVDERTIYNDEKTVIENHRNTIIGFETSEMNLFISNLIVISNSYLQIFDNFMFVEDTTYKHRISNATRRTMTDMLREKTRIQQQQQMLQQQTNSNVADPFYVPGRPFKMREWGQLDSVMSSIKNIDELTANIKNNKPDDLNAMNNSQDLQLSQELLQNPPQSSSLSNQKDQPKQIQSSPSSLGIKKSRSISRKRSEKGLANIQPPSDPDKTPIQKSLETTTHRCVMIARNKVYHQYEMTLNERLKKFLCHMHKLASECESFEKHFQTCVLNMKPDANLNVEMVPSEKPPPKSSSSHRRKRK</sequence>
<feature type="compositionally biased region" description="Polar residues" evidence="2">
    <location>
        <begin position="177"/>
        <end position="193"/>
    </location>
</feature>
<name>A0A1J4J6H9_9EUKA</name>
<feature type="domain" description="DUF4456" evidence="4">
    <location>
        <begin position="781"/>
        <end position="972"/>
    </location>
</feature>
<feature type="region of interest" description="Disordered" evidence="2">
    <location>
        <begin position="1194"/>
        <end position="1214"/>
    </location>
</feature>
<dbReference type="Proteomes" id="UP000179807">
    <property type="component" value="Unassembled WGS sequence"/>
</dbReference>
<feature type="compositionally biased region" description="Polar residues" evidence="2">
    <location>
        <begin position="252"/>
        <end position="268"/>
    </location>
</feature>
<feature type="region of interest" description="Disordered" evidence="2">
    <location>
        <begin position="691"/>
        <end position="761"/>
    </location>
</feature>
<feature type="compositionally biased region" description="Basic residues" evidence="2">
    <location>
        <begin position="269"/>
        <end position="285"/>
    </location>
</feature>
<keyword evidence="6" id="KW-1185">Reference proteome</keyword>
<feature type="region of interest" description="Disordered" evidence="2">
    <location>
        <begin position="252"/>
        <end position="298"/>
    </location>
</feature>
<proteinExistence type="predicted"/>
<feature type="compositionally biased region" description="Polar residues" evidence="2">
    <location>
        <begin position="286"/>
        <end position="295"/>
    </location>
</feature>
<dbReference type="AlphaFoldDB" id="A0A1J4J6H9"/>
<dbReference type="Pfam" id="PF14643">
    <property type="entry name" value="DUF4455"/>
    <property type="match status" value="1"/>
</dbReference>
<organism evidence="5 6">
    <name type="scientific">Tritrichomonas foetus</name>
    <dbReference type="NCBI Taxonomy" id="1144522"/>
    <lineage>
        <taxon>Eukaryota</taxon>
        <taxon>Metamonada</taxon>
        <taxon>Parabasalia</taxon>
        <taxon>Tritrichomonadida</taxon>
        <taxon>Tritrichomonadidae</taxon>
        <taxon>Tritrichomonas</taxon>
    </lineage>
</organism>
<evidence type="ECO:0008006" key="7">
    <source>
        <dbReference type="Google" id="ProtNLM"/>
    </source>
</evidence>
<evidence type="ECO:0000313" key="5">
    <source>
        <dbReference type="EMBL" id="OHS94830.1"/>
    </source>
</evidence>
<feature type="coiled-coil region" evidence="1">
    <location>
        <begin position="869"/>
        <end position="896"/>
    </location>
</feature>
<feature type="domain" description="DUF4455" evidence="3">
    <location>
        <begin position="15"/>
        <end position="174"/>
    </location>
</feature>
<dbReference type="InterPro" id="IPR028089">
    <property type="entry name" value="DUF4455"/>
</dbReference>
<feature type="coiled-coil region" evidence="1">
    <location>
        <begin position="70"/>
        <end position="112"/>
    </location>
</feature>
<gene>
    <name evidence="5" type="ORF">TRFO_38971</name>
</gene>
<feature type="region of interest" description="Disordered" evidence="2">
    <location>
        <begin position="177"/>
        <end position="220"/>
    </location>
</feature>
<evidence type="ECO:0000256" key="2">
    <source>
        <dbReference type="SAM" id="MobiDB-lite"/>
    </source>
</evidence>
<reference evidence="5" key="1">
    <citation type="submission" date="2016-10" db="EMBL/GenBank/DDBJ databases">
        <authorList>
            <person name="Benchimol M."/>
            <person name="Almeida L.G."/>
            <person name="Vasconcelos A.T."/>
            <person name="Perreira-Neves A."/>
            <person name="Rosa I.A."/>
            <person name="Tasca T."/>
            <person name="Bogo M.R."/>
            <person name="de Souza W."/>
        </authorList>
    </citation>
    <scope>NUCLEOTIDE SEQUENCE [LARGE SCALE GENOMIC DNA]</scope>
    <source>
        <strain evidence="5">K</strain>
    </source>
</reference>
<evidence type="ECO:0000259" key="3">
    <source>
        <dbReference type="Pfam" id="PF14643"/>
    </source>
</evidence>
<dbReference type="Pfam" id="PF14644">
    <property type="entry name" value="DUF4456"/>
    <property type="match status" value="1"/>
</dbReference>
<dbReference type="RefSeq" id="XP_068347967.1">
    <property type="nucleotide sequence ID" value="XM_068512362.1"/>
</dbReference>
<dbReference type="InterPro" id="IPR027914">
    <property type="entry name" value="DUF4456"/>
</dbReference>
<accession>A0A1J4J6H9</accession>
<evidence type="ECO:0000259" key="4">
    <source>
        <dbReference type="Pfam" id="PF14644"/>
    </source>
</evidence>
<feature type="compositionally biased region" description="Low complexity" evidence="2">
    <location>
        <begin position="709"/>
        <end position="719"/>
    </location>
</feature>
<dbReference type="EMBL" id="MLAK01001285">
    <property type="protein sequence ID" value="OHS94830.1"/>
    <property type="molecule type" value="Genomic_DNA"/>
</dbReference>
<feature type="compositionally biased region" description="Low complexity" evidence="2">
    <location>
        <begin position="1070"/>
        <end position="1081"/>
    </location>
</feature>
<dbReference type="GeneID" id="94847066"/>
<feature type="region of interest" description="Disordered" evidence="2">
    <location>
        <begin position="1070"/>
        <end position="1130"/>
    </location>
</feature>
<feature type="compositionally biased region" description="Basic residues" evidence="2">
    <location>
        <begin position="1098"/>
        <end position="1108"/>
    </location>
</feature>
<feature type="compositionally biased region" description="Low complexity" evidence="2">
    <location>
        <begin position="196"/>
        <end position="206"/>
    </location>
</feature>
<evidence type="ECO:0000313" key="6">
    <source>
        <dbReference type="Proteomes" id="UP000179807"/>
    </source>
</evidence>